<name>A0A3S5CEC9_9PLAT</name>
<comment type="caution">
    <text evidence="2">The sequence shown here is derived from an EMBL/GenBank/DDBJ whole genome shotgun (WGS) entry which is preliminary data.</text>
</comment>
<gene>
    <name evidence="2" type="ORF">PXEA_LOCUS7797</name>
</gene>
<reference evidence="2" key="1">
    <citation type="submission" date="2018-11" db="EMBL/GenBank/DDBJ databases">
        <authorList>
            <consortium name="Pathogen Informatics"/>
        </authorList>
    </citation>
    <scope>NUCLEOTIDE SEQUENCE</scope>
</reference>
<feature type="region of interest" description="Disordered" evidence="1">
    <location>
        <begin position="1"/>
        <end position="44"/>
    </location>
</feature>
<evidence type="ECO:0000313" key="3">
    <source>
        <dbReference type="Proteomes" id="UP000784294"/>
    </source>
</evidence>
<accession>A0A3S5CEC9</accession>
<evidence type="ECO:0000313" key="2">
    <source>
        <dbReference type="EMBL" id="VEL14357.1"/>
    </source>
</evidence>
<keyword evidence="3" id="KW-1185">Reference proteome</keyword>
<protein>
    <submittedName>
        <fullName evidence="2">Uncharacterized protein</fullName>
    </submittedName>
</protein>
<feature type="compositionally biased region" description="Basic and acidic residues" evidence="1">
    <location>
        <begin position="1"/>
        <end position="13"/>
    </location>
</feature>
<dbReference type="EMBL" id="CAAALY010020879">
    <property type="protein sequence ID" value="VEL14357.1"/>
    <property type="molecule type" value="Genomic_DNA"/>
</dbReference>
<dbReference type="Proteomes" id="UP000784294">
    <property type="component" value="Unassembled WGS sequence"/>
</dbReference>
<dbReference type="AlphaFoldDB" id="A0A3S5CEC9"/>
<evidence type="ECO:0000256" key="1">
    <source>
        <dbReference type="SAM" id="MobiDB-lite"/>
    </source>
</evidence>
<organism evidence="2 3">
    <name type="scientific">Protopolystoma xenopodis</name>
    <dbReference type="NCBI Taxonomy" id="117903"/>
    <lineage>
        <taxon>Eukaryota</taxon>
        <taxon>Metazoa</taxon>
        <taxon>Spiralia</taxon>
        <taxon>Lophotrochozoa</taxon>
        <taxon>Platyhelminthes</taxon>
        <taxon>Monogenea</taxon>
        <taxon>Polyopisthocotylea</taxon>
        <taxon>Polystomatidea</taxon>
        <taxon>Polystomatidae</taxon>
        <taxon>Protopolystoma</taxon>
    </lineage>
</organism>
<sequence length="77" mass="8559">MTSRRCLEEHDLLPSRTASRTRHLNPGQTASRNVIDPPPAGSDNLSRLFVRLHPSKSFTNCPSSHLQLSTSVLIRPV</sequence>
<proteinExistence type="predicted"/>